<evidence type="ECO:0000256" key="1">
    <source>
        <dbReference type="SAM" id="SignalP"/>
    </source>
</evidence>
<gene>
    <name evidence="2" type="ORF">J2W55_003272</name>
</gene>
<name>A0ABU1TDE0_9SPHI</name>
<keyword evidence="1" id="KW-0732">Signal</keyword>
<dbReference type="Proteomes" id="UP001247620">
    <property type="component" value="Unassembled WGS sequence"/>
</dbReference>
<accession>A0ABU1TDE0</accession>
<feature type="signal peptide" evidence="1">
    <location>
        <begin position="1"/>
        <end position="22"/>
    </location>
</feature>
<dbReference type="EMBL" id="JAVDUU010000003">
    <property type="protein sequence ID" value="MDR6943419.1"/>
    <property type="molecule type" value="Genomic_DNA"/>
</dbReference>
<reference evidence="2 3" key="1">
    <citation type="submission" date="2023-07" db="EMBL/GenBank/DDBJ databases">
        <title>Sorghum-associated microbial communities from plants grown in Nebraska, USA.</title>
        <authorList>
            <person name="Schachtman D."/>
        </authorList>
    </citation>
    <scope>NUCLEOTIDE SEQUENCE [LARGE SCALE GENOMIC DNA]</scope>
    <source>
        <strain evidence="2 3">3262</strain>
    </source>
</reference>
<evidence type="ECO:0000313" key="2">
    <source>
        <dbReference type="EMBL" id="MDR6943419.1"/>
    </source>
</evidence>
<protein>
    <submittedName>
        <fullName evidence="2">Uncharacterized protein</fullName>
    </submittedName>
</protein>
<dbReference type="RefSeq" id="WP_310097620.1">
    <property type="nucleotide sequence ID" value="NZ_JAVDUU010000003.1"/>
</dbReference>
<comment type="caution">
    <text evidence="2">The sequence shown here is derived from an EMBL/GenBank/DDBJ whole genome shotgun (WGS) entry which is preliminary data.</text>
</comment>
<proteinExistence type="predicted"/>
<feature type="chain" id="PRO_5045960502" evidence="1">
    <location>
        <begin position="23"/>
        <end position="118"/>
    </location>
</feature>
<keyword evidence="3" id="KW-1185">Reference proteome</keyword>
<sequence>MKTLIQLLMFCSLAVLPLQNTNAEKHTSKFFSIGLNLGNSTTYNGSIYLYGPTPISAYFGPGGSSYGPLTAGSYTVNMYISAPGTHTFKFADQTITTAEGHATFNNVNITSTVFAYVY</sequence>
<evidence type="ECO:0000313" key="3">
    <source>
        <dbReference type="Proteomes" id="UP001247620"/>
    </source>
</evidence>
<organism evidence="2 3">
    <name type="scientific">Mucilaginibacter pocheonensis</name>
    <dbReference type="NCBI Taxonomy" id="398050"/>
    <lineage>
        <taxon>Bacteria</taxon>
        <taxon>Pseudomonadati</taxon>
        <taxon>Bacteroidota</taxon>
        <taxon>Sphingobacteriia</taxon>
        <taxon>Sphingobacteriales</taxon>
        <taxon>Sphingobacteriaceae</taxon>
        <taxon>Mucilaginibacter</taxon>
    </lineage>
</organism>